<dbReference type="EMBL" id="JACHDR010000001">
    <property type="protein sequence ID" value="MBB5513790.1"/>
    <property type="molecule type" value="Genomic_DNA"/>
</dbReference>
<protein>
    <submittedName>
        <fullName evidence="1">Uncharacterized protein</fullName>
    </submittedName>
</protein>
<organism evidence="1 2">
    <name type="scientific">Neomicrococcus aestuarii</name>
    <dbReference type="NCBI Taxonomy" id="556325"/>
    <lineage>
        <taxon>Bacteria</taxon>
        <taxon>Bacillati</taxon>
        <taxon>Actinomycetota</taxon>
        <taxon>Actinomycetes</taxon>
        <taxon>Micrococcales</taxon>
        <taxon>Micrococcaceae</taxon>
        <taxon>Neomicrococcus</taxon>
    </lineage>
</organism>
<name>A0A7W8TX50_9MICC</name>
<proteinExistence type="predicted"/>
<dbReference type="AlphaFoldDB" id="A0A7W8TX50"/>
<evidence type="ECO:0000313" key="1">
    <source>
        <dbReference type="EMBL" id="MBB5513790.1"/>
    </source>
</evidence>
<accession>A0A7W8TX50</accession>
<dbReference type="Proteomes" id="UP000580797">
    <property type="component" value="Unassembled WGS sequence"/>
</dbReference>
<sequence length="36" mass="4146">MPPESSPHAWPARASIKNVDELRRRTEISELWVNGD</sequence>
<evidence type="ECO:0000313" key="2">
    <source>
        <dbReference type="Proteomes" id="UP000580797"/>
    </source>
</evidence>
<gene>
    <name evidence="1" type="ORF">HD598_002477</name>
</gene>
<reference evidence="1 2" key="1">
    <citation type="submission" date="2020-08" db="EMBL/GenBank/DDBJ databases">
        <title>Sequencing the genomes of 1000 actinobacteria strains.</title>
        <authorList>
            <person name="Klenk H.-P."/>
        </authorList>
    </citation>
    <scope>NUCLEOTIDE SEQUENCE [LARGE SCALE GENOMIC DNA]</scope>
    <source>
        <strain evidence="1 2">DSM 105783</strain>
    </source>
</reference>
<comment type="caution">
    <text evidence="1">The sequence shown here is derived from an EMBL/GenBank/DDBJ whole genome shotgun (WGS) entry which is preliminary data.</text>
</comment>